<reference evidence="2" key="2">
    <citation type="journal article" date="2007" name="Science">
        <title>Draft genome sequence of the sexually transmitted pathogen Trichomonas vaginalis.</title>
        <authorList>
            <person name="Carlton J.M."/>
            <person name="Hirt R.P."/>
            <person name="Silva J.C."/>
            <person name="Delcher A.L."/>
            <person name="Schatz M."/>
            <person name="Zhao Q."/>
            <person name="Wortman J.R."/>
            <person name="Bidwell S.L."/>
            <person name="Alsmark U.C.M."/>
            <person name="Besteiro S."/>
            <person name="Sicheritz-Ponten T."/>
            <person name="Noel C.J."/>
            <person name="Dacks J.B."/>
            <person name="Foster P.G."/>
            <person name="Simillion C."/>
            <person name="Van de Peer Y."/>
            <person name="Miranda-Saavedra D."/>
            <person name="Barton G.J."/>
            <person name="Westrop G.D."/>
            <person name="Mueller S."/>
            <person name="Dessi D."/>
            <person name="Fiori P.L."/>
            <person name="Ren Q."/>
            <person name="Paulsen I."/>
            <person name="Zhang H."/>
            <person name="Bastida-Corcuera F.D."/>
            <person name="Simoes-Barbosa A."/>
            <person name="Brown M.T."/>
            <person name="Hayes R.D."/>
            <person name="Mukherjee M."/>
            <person name="Okumura C.Y."/>
            <person name="Schneider R."/>
            <person name="Smith A.J."/>
            <person name="Vanacova S."/>
            <person name="Villalvazo M."/>
            <person name="Haas B.J."/>
            <person name="Pertea M."/>
            <person name="Feldblyum T.V."/>
            <person name="Utterback T.R."/>
            <person name="Shu C.L."/>
            <person name="Osoegawa K."/>
            <person name="de Jong P.J."/>
            <person name="Hrdy I."/>
            <person name="Horvathova L."/>
            <person name="Zubacova Z."/>
            <person name="Dolezal P."/>
            <person name="Malik S.B."/>
            <person name="Logsdon J.M. Jr."/>
            <person name="Henze K."/>
            <person name="Gupta A."/>
            <person name="Wang C.C."/>
            <person name="Dunne R.L."/>
            <person name="Upcroft J.A."/>
            <person name="Upcroft P."/>
            <person name="White O."/>
            <person name="Salzberg S.L."/>
            <person name="Tang P."/>
            <person name="Chiu C.-H."/>
            <person name="Lee Y.-S."/>
            <person name="Embley T.M."/>
            <person name="Coombs G.H."/>
            <person name="Mottram J.C."/>
            <person name="Tachezy J."/>
            <person name="Fraser-Liggett C.M."/>
            <person name="Johnson P.J."/>
        </authorList>
    </citation>
    <scope>NUCLEOTIDE SEQUENCE [LARGE SCALE GENOMIC DNA]</scope>
    <source>
        <strain evidence="2">G3</strain>
    </source>
</reference>
<dbReference type="InParanoid" id="A2FYM2"/>
<dbReference type="VEuPathDB" id="TrichDB:TVAG_272630"/>
<dbReference type="SMR" id="A2FYM2"/>
<gene>
    <name evidence="2" type="ORF">TVAG_272630</name>
</gene>
<dbReference type="OrthoDB" id="10607379at2759"/>
<organism evidence="2 3">
    <name type="scientific">Trichomonas vaginalis (strain ATCC PRA-98 / G3)</name>
    <dbReference type="NCBI Taxonomy" id="412133"/>
    <lineage>
        <taxon>Eukaryota</taxon>
        <taxon>Metamonada</taxon>
        <taxon>Parabasalia</taxon>
        <taxon>Trichomonadida</taxon>
        <taxon>Trichomonadidae</taxon>
        <taxon>Trichomonas</taxon>
    </lineage>
</organism>
<evidence type="ECO:0000313" key="2">
    <source>
        <dbReference type="EMBL" id="EAX90001.1"/>
    </source>
</evidence>
<dbReference type="InterPro" id="IPR020683">
    <property type="entry name" value="DUF3447"/>
</dbReference>
<reference evidence="2" key="1">
    <citation type="submission" date="2006-10" db="EMBL/GenBank/DDBJ databases">
        <authorList>
            <person name="Amadeo P."/>
            <person name="Zhao Q."/>
            <person name="Wortman J."/>
            <person name="Fraser-Liggett C."/>
            <person name="Carlton J."/>
        </authorList>
    </citation>
    <scope>NUCLEOTIDE SEQUENCE</scope>
    <source>
        <strain evidence="2">G3</strain>
    </source>
</reference>
<feature type="domain" description="DUF3447" evidence="1">
    <location>
        <begin position="26"/>
        <end position="95"/>
    </location>
</feature>
<name>A2FYM2_TRIV3</name>
<dbReference type="AlphaFoldDB" id="A2FYM2"/>
<accession>A2FYM2</accession>
<dbReference type="PANTHER" id="PTHR24159:SF5">
    <property type="entry name" value="ANK_REP_REGION DOMAIN-CONTAINING PROTEIN"/>
    <property type="match status" value="1"/>
</dbReference>
<protein>
    <recommendedName>
        <fullName evidence="1">DUF3447 domain-containing protein</fullName>
    </recommendedName>
</protein>
<dbReference type="SUPFAM" id="SSF48403">
    <property type="entry name" value="Ankyrin repeat"/>
    <property type="match status" value="1"/>
</dbReference>
<dbReference type="PANTHER" id="PTHR24159">
    <property type="match status" value="1"/>
</dbReference>
<dbReference type="KEGG" id="tva:4747679"/>
<dbReference type="InterPro" id="IPR036770">
    <property type="entry name" value="Ankyrin_rpt-contain_sf"/>
</dbReference>
<dbReference type="Gene3D" id="1.25.40.20">
    <property type="entry name" value="Ankyrin repeat-containing domain"/>
    <property type="match status" value="1"/>
</dbReference>
<dbReference type="EMBL" id="DS114147">
    <property type="protein sequence ID" value="EAX90001.1"/>
    <property type="molecule type" value="Genomic_DNA"/>
</dbReference>
<sequence length="121" mass="13661">MKLIDVAARYGSVDVFKFLMLSGAVITDKTTTNAVESGCLEIIRILQRKGMKFIGCYTAAVECNRNEIADWIHNNYDVEIITLANCMKCANYSAASFCLLNGFDINAKHIEWKYTIHYFSS</sequence>
<dbReference type="RefSeq" id="XP_001302931.1">
    <property type="nucleotide sequence ID" value="XM_001302930.1"/>
</dbReference>
<dbReference type="VEuPathDB" id="TrichDB:TVAGG3_0370000"/>
<evidence type="ECO:0000259" key="1">
    <source>
        <dbReference type="Pfam" id="PF11929"/>
    </source>
</evidence>
<proteinExistence type="predicted"/>
<dbReference type="Pfam" id="PF11929">
    <property type="entry name" value="DUF3447"/>
    <property type="match status" value="1"/>
</dbReference>
<evidence type="ECO:0000313" key="3">
    <source>
        <dbReference type="Proteomes" id="UP000001542"/>
    </source>
</evidence>
<keyword evidence="3" id="KW-1185">Reference proteome</keyword>
<dbReference type="Proteomes" id="UP000001542">
    <property type="component" value="Unassembled WGS sequence"/>
</dbReference>